<dbReference type="Proteomes" id="UP000070133">
    <property type="component" value="Unassembled WGS sequence"/>
</dbReference>
<evidence type="ECO:0000313" key="3">
    <source>
        <dbReference type="Proteomes" id="UP000070133"/>
    </source>
</evidence>
<accession>A0A139H4E0</accession>
<sequence length="156" mass="17230">MPGKGCVRGRKEWNVAGFEKANVVILCQESCEKGGVNPSYSNQKNGKGTNKDGQDEEEQDGQDDTRREKGDGDDKRKRAAEKDEQSGEEEQKEGWQEQDKDDEAEDNEDKEAVKGAPKLSAMKLWQPCTKQDLAESGGVENTNISLYEAMGLLASD</sequence>
<keyword evidence="3" id="KW-1185">Reference proteome</keyword>
<organism evidence="2 3">
    <name type="scientific">Pseudocercospora eumusae</name>
    <dbReference type="NCBI Taxonomy" id="321146"/>
    <lineage>
        <taxon>Eukaryota</taxon>
        <taxon>Fungi</taxon>
        <taxon>Dikarya</taxon>
        <taxon>Ascomycota</taxon>
        <taxon>Pezizomycotina</taxon>
        <taxon>Dothideomycetes</taxon>
        <taxon>Dothideomycetidae</taxon>
        <taxon>Mycosphaerellales</taxon>
        <taxon>Mycosphaerellaceae</taxon>
        <taxon>Pseudocercospora</taxon>
    </lineage>
</organism>
<name>A0A139H4E0_9PEZI</name>
<gene>
    <name evidence="2" type="ORF">AC578_2850</name>
</gene>
<feature type="region of interest" description="Disordered" evidence="1">
    <location>
        <begin position="32"/>
        <end position="119"/>
    </location>
</feature>
<proteinExistence type="predicted"/>
<feature type="compositionally biased region" description="Basic and acidic residues" evidence="1">
    <location>
        <begin position="63"/>
        <end position="85"/>
    </location>
</feature>
<comment type="caution">
    <text evidence="2">The sequence shown here is derived from an EMBL/GenBank/DDBJ whole genome shotgun (WGS) entry which is preliminary data.</text>
</comment>
<dbReference type="EMBL" id="LFZN01000149">
    <property type="protein sequence ID" value="KXS97218.1"/>
    <property type="molecule type" value="Genomic_DNA"/>
</dbReference>
<feature type="compositionally biased region" description="Polar residues" evidence="1">
    <location>
        <begin position="38"/>
        <end position="48"/>
    </location>
</feature>
<feature type="compositionally biased region" description="Acidic residues" evidence="1">
    <location>
        <begin position="99"/>
        <end position="109"/>
    </location>
</feature>
<dbReference type="AlphaFoldDB" id="A0A139H4E0"/>
<evidence type="ECO:0000313" key="2">
    <source>
        <dbReference type="EMBL" id="KXS97218.1"/>
    </source>
</evidence>
<evidence type="ECO:0000256" key="1">
    <source>
        <dbReference type="SAM" id="MobiDB-lite"/>
    </source>
</evidence>
<reference evidence="2 3" key="1">
    <citation type="submission" date="2015-07" db="EMBL/GenBank/DDBJ databases">
        <title>Comparative genomics of the Sigatoka disease complex on banana suggests a link between parallel evolutionary changes in Pseudocercospora fijiensis and Pseudocercospora eumusae and increased virulence on the banana host.</title>
        <authorList>
            <person name="Chang T.-C."/>
            <person name="Salvucci A."/>
            <person name="Crous P.W."/>
            <person name="Stergiopoulos I."/>
        </authorList>
    </citation>
    <scope>NUCLEOTIDE SEQUENCE [LARGE SCALE GENOMIC DNA]</scope>
    <source>
        <strain evidence="2 3">CBS 114824</strain>
    </source>
</reference>
<protein>
    <submittedName>
        <fullName evidence="2">Uncharacterized protein</fullName>
    </submittedName>
</protein>